<proteinExistence type="predicted"/>
<dbReference type="NCBIfam" id="NF041912">
    <property type="entry name" value="HVO_0758"/>
    <property type="match status" value="1"/>
</dbReference>
<accession>A0A238ULM6</accession>
<gene>
    <name evidence="1" type="ORF">SAMN06264855_10122</name>
</gene>
<evidence type="ECO:0008006" key="3">
    <source>
        <dbReference type="Google" id="ProtNLM"/>
    </source>
</evidence>
<dbReference type="EMBL" id="FZNQ01000001">
    <property type="protein sequence ID" value="SNR22871.1"/>
    <property type="molecule type" value="Genomic_DNA"/>
</dbReference>
<evidence type="ECO:0000313" key="2">
    <source>
        <dbReference type="Proteomes" id="UP000198397"/>
    </source>
</evidence>
<dbReference type="Pfam" id="PF23137">
    <property type="entry name" value="HVO_0758"/>
    <property type="match status" value="1"/>
</dbReference>
<name>A0A238ULM6_HALVU</name>
<dbReference type="OrthoDB" id="165399at2157"/>
<reference evidence="1 2" key="1">
    <citation type="submission" date="2017-06" db="EMBL/GenBank/DDBJ databases">
        <authorList>
            <person name="Kim H.J."/>
            <person name="Triplett B.A."/>
        </authorList>
    </citation>
    <scope>NUCLEOTIDE SEQUENCE [LARGE SCALE GENOMIC DNA]</scope>
    <source>
        <strain evidence="1 2">DSM 8800</strain>
    </source>
</reference>
<dbReference type="InterPro" id="IPR049697">
    <property type="entry name" value="HVO_0758-like"/>
</dbReference>
<protein>
    <recommendedName>
        <fullName evidence="3">Small CPxCG-related zinc finger protein</fullName>
    </recommendedName>
</protein>
<dbReference type="AlphaFoldDB" id="A0A238ULM6"/>
<organism evidence="1 2">
    <name type="scientific">Halorubrum vacuolatum</name>
    <name type="common">Natronobacterium vacuolatum</name>
    <dbReference type="NCBI Taxonomy" id="63740"/>
    <lineage>
        <taxon>Archaea</taxon>
        <taxon>Methanobacteriati</taxon>
        <taxon>Methanobacteriota</taxon>
        <taxon>Stenosarchaea group</taxon>
        <taxon>Halobacteria</taxon>
        <taxon>Halobacteriales</taxon>
        <taxon>Haloferacaceae</taxon>
        <taxon>Halorubrum</taxon>
    </lineage>
</organism>
<keyword evidence="2" id="KW-1185">Reference proteome</keyword>
<dbReference type="RefSeq" id="WP_179213540.1">
    <property type="nucleotide sequence ID" value="NZ_FZNQ01000001.1"/>
</dbReference>
<dbReference type="Proteomes" id="UP000198397">
    <property type="component" value="Unassembled WGS sequence"/>
</dbReference>
<sequence length="56" mass="6555">MKSTRKALRDGDLYKDNYERLTCAACERGLKKENDPDEVFSVRICPDCGLRFKELR</sequence>
<evidence type="ECO:0000313" key="1">
    <source>
        <dbReference type="EMBL" id="SNR22871.1"/>
    </source>
</evidence>